<dbReference type="PRINTS" id="PR00080">
    <property type="entry name" value="SDRFAMILY"/>
</dbReference>
<dbReference type="EMBL" id="CCNB01000003">
    <property type="protein sequence ID" value="CDX17787.1"/>
    <property type="molecule type" value="Genomic_DNA"/>
</dbReference>
<dbReference type="PRINTS" id="PR00081">
    <property type="entry name" value="GDHRDH"/>
</dbReference>
<reference evidence="3 5" key="2">
    <citation type="submission" date="2014-08" db="EMBL/GenBank/DDBJ databases">
        <authorList>
            <person name="Moulin Lionel"/>
        </authorList>
    </citation>
    <scope>NUCLEOTIDE SEQUENCE [LARGE SCALE GENOMIC DNA]</scope>
</reference>
<sequence length="251" mass="26324">MKVLAGRKVLLTGGLGSLGRAQAVTLARAGARVMVLDRPDAANAVEIVAGLAGQASGDIGFVGCDLNRLAEAEAAVAALAAREGGIDILINNAALIINRPFEEFSLAEYEDQIRVNSSAAFALARACAPGMKAKGYGKIVNFCSITLNGRWDGYVPYVASKGAMLGLTKSLARELGPHGVRVNAVSPGAVVSEAEERVFGDRLKEYNDWILANQSLKKRIEPDNVADLVLFLVSPASDMISGQNIAVDGGW</sequence>
<evidence type="ECO:0000313" key="5">
    <source>
        <dbReference type="Proteomes" id="UP000046373"/>
    </source>
</evidence>
<proteinExistence type="inferred from homology"/>
<dbReference type="FunFam" id="3.40.50.720:FF:000084">
    <property type="entry name" value="Short-chain dehydrogenase reductase"/>
    <property type="match status" value="1"/>
</dbReference>
<gene>
    <name evidence="4" type="ORF">MPL1032_20749</name>
    <name evidence="3" type="ORF">MPLDJ20_110135</name>
</gene>
<comment type="similarity">
    <text evidence="1">Belongs to the short-chain dehydrogenases/reductases (SDR) family.</text>
</comment>
<dbReference type="InterPro" id="IPR020904">
    <property type="entry name" value="Sc_DH/Rdtase_CS"/>
</dbReference>
<evidence type="ECO:0000256" key="2">
    <source>
        <dbReference type="ARBA" id="ARBA00023002"/>
    </source>
</evidence>
<dbReference type="PANTHER" id="PTHR43639">
    <property type="entry name" value="OXIDOREDUCTASE, SHORT-CHAIN DEHYDROGENASE/REDUCTASE FAMILY (AFU_ORTHOLOGUE AFUA_5G02870)"/>
    <property type="match status" value="1"/>
</dbReference>
<name>A0A090DN52_MESPL</name>
<evidence type="ECO:0000313" key="3">
    <source>
        <dbReference type="EMBL" id="CDX17787.1"/>
    </source>
</evidence>
<dbReference type="Proteomes" id="UP000182888">
    <property type="component" value="Unassembled WGS sequence"/>
</dbReference>
<organism evidence="3 5">
    <name type="scientific">Mesorhizobium plurifarium</name>
    <dbReference type="NCBI Taxonomy" id="69974"/>
    <lineage>
        <taxon>Bacteria</taxon>
        <taxon>Pseudomonadati</taxon>
        <taxon>Pseudomonadota</taxon>
        <taxon>Alphaproteobacteria</taxon>
        <taxon>Hyphomicrobiales</taxon>
        <taxon>Phyllobacteriaceae</taxon>
        <taxon>Mesorhizobium</taxon>
    </lineage>
</organism>
<dbReference type="Proteomes" id="UP000046373">
    <property type="component" value="Unassembled WGS sequence"/>
</dbReference>
<dbReference type="InterPro" id="IPR036291">
    <property type="entry name" value="NAD(P)-bd_dom_sf"/>
</dbReference>
<evidence type="ECO:0000256" key="1">
    <source>
        <dbReference type="ARBA" id="ARBA00006484"/>
    </source>
</evidence>
<dbReference type="InterPro" id="IPR002347">
    <property type="entry name" value="SDR_fam"/>
</dbReference>
<dbReference type="SUPFAM" id="SSF51735">
    <property type="entry name" value="NAD(P)-binding Rossmann-fold domains"/>
    <property type="match status" value="1"/>
</dbReference>
<dbReference type="Gene3D" id="3.40.50.720">
    <property type="entry name" value="NAD(P)-binding Rossmann-like Domain"/>
    <property type="match status" value="1"/>
</dbReference>
<protein>
    <submittedName>
        <fullName evidence="3">Short-chain dehydrogenase/reductase SDR</fullName>
    </submittedName>
</protein>
<keyword evidence="2" id="KW-0560">Oxidoreductase</keyword>
<dbReference type="CDD" id="cd05233">
    <property type="entry name" value="SDR_c"/>
    <property type="match status" value="1"/>
</dbReference>
<dbReference type="GO" id="GO:0016491">
    <property type="term" value="F:oxidoreductase activity"/>
    <property type="evidence" value="ECO:0007669"/>
    <property type="project" value="UniProtKB-KW"/>
</dbReference>
<dbReference type="Pfam" id="PF13561">
    <property type="entry name" value="adh_short_C2"/>
    <property type="match status" value="1"/>
</dbReference>
<dbReference type="PROSITE" id="PS00061">
    <property type="entry name" value="ADH_SHORT"/>
    <property type="match status" value="1"/>
</dbReference>
<evidence type="ECO:0000313" key="6">
    <source>
        <dbReference type="Proteomes" id="UP000182888"/>
    </source>
</evidence>
<evidence type="ECO:0000313" key="4">
    <source>
        <dbReference type="EMBL" id="CDX56854.1"/>
    </source>
</evidence>
<reference evidence="6" key="3">
    <citation type="submission" date="2014-08" db="EMBL/GenBank/DDBJ databases">
        <authorList>
            <person name="Edwards T."/>
        </authorList>
    </citation>
    <scope>NUCLEOTIDE SEQUENCE [LARGE SCALE GENOMIC DNA]</scope>
</reference>
<dbReference type="EMBL" id="CCND01000012">
    <property type="protein sequence ID" value="CDX56854.1"/>
    <property type="molecule type" value="Genomic_DNA"/>
</dbReference>
<dbReference type="GeneID" id="31887795"/>
<reference evidence="4" key="1">
    <citation type="submission" date="2014-08" db="EMBL/GenBank/DDBJ databases">
        <title>DNA barcoding of Bradysia (Diptera: Sciaridae) for detection of the immature stages on agricultural crops.</title>
        <authorList>
            <person name="Shin S."/>
            <person name="Jung S."/>
            <person name="Heller K."/>
            <person name="Menzel F."/>
            <person name="Hong T.-K."/>
            <person name="Lee H."/>
            <person name="Lee S."/>
        </authorList>
    </citation>
    <scope>NUCLEOTIDE SEQUENCE</scope>
</reference>
<dbReference type="PANTHER" id="PTHR43639:SF1">
    <property type="entry name" value="SHORT-CHAIN DEHYDROGENASE_REDUCTASE FAMILY PROTEIN"/>
    <property type="match status" value="1"/>
</dbReference>
<accession>A0A090DN52</accession>
<dbReference type="AlphaFoldDB" id="A0A090DN52"/>